<dbReference type="PROSITE" id="PS00676">
    <property type="entry name" value="SIGMA54_INTERACT_2"/>
    <property type="match status" value="1"/>
</dbReference>
<dbReference type="InterPro" id="IPR002197">
    <property type="entry name" value="HTH_Fis"/>
</dbReference>
<dbReference type="RefSeq" id="WP_311499427.1">
    <property type="nucleotide sequence ID" value="NZ_JAVRHN010000004.1"/>
</dbReference>
<reference evidence="9 10" key="1">
    <citation type="submission" date="2023-09" db="EMBL/GenBank/DDBJ databases">
        <authorList>
            <person name="Rey-Velasco X."/>
        </authorList>
    </citation>
    <scope>NUCLEOTIDE SEQUENCE [LARGE SCALE GENOMIC DNA]</scope>
    <source>
        <strain evidence="9 10">F225</strain>
    </source>
</reference>
<evidence type="ECO:0000313" key="10">
    <source>
        <dbReference type="Proteomes" id="UP001253848"/>
    </source>
</evidence>
<dbReference type="SMART" id="SM00382">
    <property type="entry name" value="AAA"/>
    <property type="match status" value="1"/>
</dbReference>
<keyword evidence="2" id="KW-0067">ATP-binding</keyword>
<dbReference type="Proteomes" id="UP001253848">
    <property type="component" value="Unassembled WGS sequence"/>
</dbReference>
<dbReference type="PRINTS" id="PR01590">
    <property type="entry name" value="HTHFIS"/>
</dbReference>
<dbReference type="InterPro" id="IPR027417">
    <property type="entry name" value="P-loop_NTPase"/>
</dbReference>
<evidence type="ECO:0000256" key="4">
    <source>
        <dbReference type="ARBA" id="ARBA00023125"/>
    </source>
</evidence>
<dbReference type="SUPFAM" id="SSF52540">
    <property type="entry name" value="P-loop containing nucleoside triphosphate hydrolases"/>
    <property type="match status" value="1"/>
</dbReference>
<feature type="domain" description="Sigma-54 factor interaction" evidence="7">
    <location>
        <begin position="142"/>
        <end position="371"/>
    </location>
</feature>
<dbReference type="InterPro" id="IPR002078">
    <property type="entry name" value="Sigma_54_int"/>
</dbReference>
<evidence type="ECO:0000256" key="3">
    <source>
        <dbReference type="ARBA" id="ARBA00023015"/>
    </source>
</evidence>
<dbReference type="Pfam" id="PF25601">
    <property type="entry name" value="AAA_lid_14"/>
    <property type="match status" value="1"/>
</dbReference>
<keyword evidence="1" id="KW-0547">Nucleotide-binding</keyword>
<dbReference type="PROSITE" id="PS50110">
    <property type="entry name" value="RESPONSE_REGULATORY"/>
    <property type="match status" value="1"/>
</dbReference>
<dbReference type="SUPFAM" id="SSF52172">
    <property type="entry name" value="CheY-like"/>
    <property type="match status" value="1"/>
</dbReference>
<dbReference type="PROSITE" id="PS00675">
    <property type="entry name" value="SIGMA54_INTERACT_1"/>
    <property type="match status" value="1"/>
</dbReference>
<evidence type="ECO:0000256" key="2">
    <source>
        <dbReference type="ARBA" id="ARBA00022840"/>
    </source>
</evidence>
<evidence type="ECO:0000256" key="1">
    <source>
        <dbReference type="ARBA" id="ARBA00022741"/>
    </source>
</evidence>
<organism evidence="9 10">
    <name type="scientific">Autumnicola psychrophila</name>
    <dbReference type="NCBI Taxonomy" id="3075592"/>
    <lineage>
        <taxon>Bacteria</taxon>
        <taxon>Pseudomonadati</taxon>
        <taxon>Bacteroidota</taxon>
        <taxon>Flavobacteriia</taxon>
        <taxon>Flavobacteriales</taxon>
        <taxon>Flavobacteriaceae</taxon>
        <taxon>Autumnicola</taxon>
    </lineage>
</organism>
<dbReference type="Gene3D" id="1.10.10.60">
    <property type="entry name" value="Homeodomain-like"/>
    <property type="match status" value="1"/>
</dbReference>
<dbReference type="InterPro" id="IPR001789">
    <property type="entry name" value="Sig_transdc_resp-reg_receiver"/>
</dbReference>
<evidence type="ECO:0000259" key="7">
    <source>
        <dbReference type="PROSITE" id="PS50045"/>
    </source>
</evidence>
<dbReference type="InterPro" id="IPR025944">
    <property type="entry name" value="Sigma_54_int_dom_CS"/>
</dbReference>
<dbReference type="InterPro" id="IPR003593">
    <property type="entry name" value="AAA+_ATPase"/>
</dbReference>
<dbReference type="InterPro" id="IPR025662">
    <property type="entry name" value="Sigma_54_int_dom_ATP-bd_1"/>
</dbReference>
<accession>A0ABU3DSH3</accession>
<dbReference type="EMBL" id="JAVRHN010000004">
    <property type="protein sequence ID" value="MDT0686022.1"/>
    <property type="molecule type" value="Genomic_DNA"/>
</dbReference>
<dbReference type="PANTHER" id="PTHR32071">
    <property type="entry name" value="TRANSCRIPTIONAL REGULATORY PROTEIN"/>
    <property type="match status" value="1"/>
</dbReference>
<dbReference type="PROSITE" id="PS50045">
    <property type="entry name" value="SIGMA54_INTERACT_4"/>
    <property type="match status" value="1"/>
</dbReference>
<keyword evidence="4" id="KW-0238">DNA-binding</keyword>
<evidence type="ECO:0000256" key="5">
    <source>
        <dbReference type="ARBA" id="ARBA00023163"/>
    </source>
</evidence>
<dbReference type="SMART" id="SM00448">
    <property type="entry name" value="REC"/>
    <property type="match status" value="1"/>
</dbReference>
<dbReference type="SUPFAM" id="SSF46689">
    <property type="entry name" value="Homeodomain-like"/>
    <property type="match status" value="1"/>
</dbReference>
<dbReference type="InterPro" id="IPR009057">
    <property type="entry name" value="Homeodomain-like_sf"/>
</dbReference>
<evidence type="ECO:0000313" key="9">
    <source>
        <dbReference type="EMBL" id="MDT0686022.1"/>
    </source>
</evidence>
<gene>
    <name evidence="9" type="ORF">RM541_06580</name>
</gene>
<protein>
    <submittedName>
        <fullName evidence="9">Sigma-54 dependent transcriptional regulator</fullName>
    </submittedName>
</protein>
<name>A0ABU3DSH3_9FLAO</name>
<dbReference type="InterPro" id="IPR025943">
    <property type="entry name" value="Sigma_54_int_dom_ATP-bd_2"/>
</dbReference>
<dbReference type="Pfam" id="PF02954">
    <property type="entry name" value="HTH_8"/>
    <property type="match status" value="1"/>
</dbReference>
<proteinExistence type="predicted"/>
<keyword evidence="6" id="KW-0597">Phosphoprotein</keyword>
<keyword evidence="10" id="KW-1185">Reference proteome</keyword>
<dbReference type="Pfam" id="PF00158">
    <property type="entry name" value="Sigma54_activat"/>
    <property type="match status" value="1"/>
</dbReference>
<feature type="domain" description="Response regulatory" evidence="8">
    <location>
        <begin position="7"/>
        <end position="121"/>
    </location>
</feature>
<evidence type="ECO:0000256" key="6">
    <source>
        <dbReference type="PROSITE-ProRule" id="PRU00169"/>
    </source>
</evidence>
<dbReference type="CDD" id="cd00009">
    <property type="entry name" value="AAA"/>
    <property type="match status" value="1"/>
</dbReference>
<dbReference type="InterPro" id="IPR058031">
    <property type="entry name" value="AAA_lid_NorR"/>
</dbReference>
<comment type="caution">
    <text evidence="9">The sequence shown here is derived from an EMBL/GenBank/DDBJ whole genome shotgun (WGS) entry which is preliminary data.</text>
</comment>
<dbReference type="Pfam" id="PF00072">
    <property type="entry name" value="Response_reg"/>
    <property type="match status" value="1"/>
</dbReference>
<keyword evidence="3" id="KW-0805">Transcription regulation</keyword>
<dbReference type="PROSITE" id="PS00688">
    <property type="entry name" value="SIGMA54_INTERACT_3"/>
    <property type="match status" value="1"/>
</dbReference>
<keyword evidence="5" id="KW-0804">Transcription</keyword>
<sequence>MSLKRENILIVDDDYDMLELLQRQLHEQRYYSYKATSVVEAITILKSNSIDLLITDLQMPGINGMELVKYVTEHFPRVPKLVITGYPSIDGALGAIKSGALDYLVKPFTAGELKQAVEKSLPPKVDKVKTEAPDKPKVYAGIVGQSKQTEVLIDTIERVKNNRATILIEGESGTGKELVARAIHYKGSFAANPFIAVNCGAIPEDLLEAELFGYKKGAFTGAIENRIGFFQAAEGGTIFLDEIGTASATVQTRLLRVLQEKEVRMIGEQKSRKIEIRIIAATNSDLLKMVENGNFRQDLYYRLNVVNIATPPLRERPEDILLIAETFLKKYGMEYNKPGIALTKKASEVLQRHQWPGNVRELENIIQRSIIMSEKEIDLEDLPDYLKYPQPVLENVLKPLQQVEKEHILNVLQAVDNNKTRAAEILQIDRKTLRNKLK</sequence>
<dbReference type="Gene3D" id="3.40.50.300">
    <property type="entry name" value="P-loop containing nucleotide triphosphate hydrolases"/>
    <property type="match status" value="1"/>
</dbReference>
<dbReference type="Gene3D" id="1.10.8.60">
    <property type="match status" value="1"/>
</dbReference>
<dbReference type="InterPro" id="IPR011006">
    <property type="entry name" value="CheY-like_superfamily"/>
</dbReference>
<feature type="modified residue" description="4-aspartylphosphate" evidence="6">
    <location>
        <position position="56"/>
    </location>
</feature>
<dbReference type="Gene3D" id="3.40.50.2300">
    <property type="match status" value="1"/>
</dbReference>
<evidence type="ECO:0000259" key="8">
    <source>
        <dbReference type="PROSITE" id="PS50110"/>
    </source>
</evidence>